<evidence type="ECO:0000313" key="3">
    <source>
        <dbReference type="Proteomes" id="UP000619743"/>
    </source>
</evidence>
<evidence type="ECO:0000259" key="1">
    <source>
        <dbReference type="PROSITE" id="PS50106"/>
    </source>
</evidence>
<dbReference type="Gene3D" id="1.10.390.10">
    <property type="entry name" value="Neutral Protease Domain 2"/>
    <property type="match status" value="1"/>
</dbReference>
<name>A0A8J2U8R5_9GAMM</name>
<dbReference type="EMBL" id="BMDX01000021">
    <property type="protein sequence ID" value="GGA87007.1"/>
    <property type="molecule type" value="Genomic_DNA"/>
</dbReference>
<dbReference type="Gene3D" id="2.30.42.10">
    <property type="match status" value="1"/>
</dbReference>
<feature type="domain" description="PDZ" evidence="1">
    <location>
        <begin position="497"/>
        <end position="551"/>
    </location>
</feature>
<comment type="caution">
    <text evidence="2">The sequence shown here is derived from an EMBL/GenBank/DDBJ whole genome shotgun (WGS) entry which is preliminary data.</text>
</comment>
<dbReference type="Pfam" id="PF17899">
    <property type="entry name" value="Peptidase_M61_N"/>
    <property type="match status" value="1"/>
</dbReference>
<dbReference type="InterPro" id="IPR024191">
    <property type="entry name" value="Peptidase_M61"/>
</dbReference>
<gene>
    <name evidence="2" type="ORF">GCM10011369_31340</name>
</gene>
<dbReference type="Pfam" id="PF05299">
    <property type="entry name" value="Peptidase_M61"/>
    <property type="match status" value="1"/>
</dbReference>
<accession>A0A8J2U8R5</accession>
<dbReference type="PROSITE" id="PS50106">
    <property type="entry name" value="PDZ"/>
    <property type="match status" value="1"/>
</dbReference>
<reference evidence="3" key="1">
    <citation type="journal article" date="2019" name="Int. J. Syst. Evol. Microbiol.">
        <title>The Global Catalogue of Microorganisms (GCM) 10K type strain sequencing project: providing services to taxonomists for standard genome sequencing and annotation.</title>
        <authorList>
            <consortium name="The Broad Institute Genomics Platform"/>
            <consortium name="The Broad Institute Genome Sequencing Center for Infectious Disease"/>
            <person name="Wu L."/>
            <person name="Ma J."/>
        </authorList>
    </citation>
    <scope>NUCLEOTIDE SEQUENCE [LARGE SCALE GENOMIC DNA]</scope>
    <source>
        <strain evidence="3">CGMCC 1.10130</strain>
    </source>
</reference>
<proteinExistence type="predicted"/>
<evidence type="ECO:0000313" key="2">
    <source>
        <dbReference type="EMBL" id="GGA87007.1"/>
    </source>
</evidence>
<keyword evidence="3" id="KW-1185">Reference proteome</keyword>
<dbReference type="Proteomes" id="UP000619743">
    <property type="component" value="Unassembled WGS sequence"/>
</dbReference>
<dbReference type="OrthoDB" id="9778516at2"/>
<dbReference type="InterPro" id="IPR001478">
    <property type="entry name" value="PDZ"/>
</dbReference>
<dbReference type="SUPFAM" id="SSF55486">
    <property type="entry name" value="Metalloproteases ('zincins'), catalytic domain"/>
    <property type="match status" value="1"/>
</dbReference>
<protein>
    <submittedName>
        <fullName evidence="2">Peptidase M61</fullName>
    </submittedName>
</protein>
<dbReference type="Gene3D" id="2.60.40.3650">
    <property type="match status" value="1"/>
</dbReference>
<dbReference type="SUPFAM" id="SSF50156">
    <property type="entry name" value="PDZ domain-like"/>
    <property type="match status" value="1"/>
</dbReference>
<dbReference type="InterPro" id="IPR007963">
    <property type="entry name" value="Peptidase_M61_catalytic"/>
</dbReference>
<dbReference type="RefSeq" id="WP_087507182.1">
    <property type="nucleotide sequence ID" value="NZ_BMDX01000021.1"/>
</dbReference>
<organism evidence="2 3">
    <name type="scientific">Neiella marina</name>
    <dbReference type="NCBI Taxonomy" id="508461"/>
    <lineage>
        <taxon>Bacteria</taxon>
        <taxon>Pseudomonadati</taxon>
        <taxon>Pseudomonadota</taxon>
        <taxon>Gammaproteobacteria</taxon>
        <taxon>Alteromonadales</taxon>
        <taxon>Echinimonadaceae</taxon>
        <taxon>Neiella</taxon>
    </lineage>
</organism>
<dbReference type="InterPro" id="IPR036034">
    <property type="entry name" value="PDZ_sf"/>
</dbReference>
<dbReference type="AlphaFoldDB" id="A0A8J2U8R5"/>
<dbReference type="PIRSF" id="PIRSF016493">
    <property type="entry name" value="Glycyl_aminpptds"/>
    <property type="match status" value="1"/>
</dbReference>
<sequence length="602" mass="66795">MSKPAVHYRVEFEHASSHYFDVYLQTAAQGPLTLTLPAWLPGSYMIRDFARHIVAMTAQCDDMPVAIEQLDKHSWQTEAVAGEITIHCRIYAWDLSVRAAHLDLNHGFFNPSSVCLSVVGLEQQSHSIAIQPSQHARDNQWKLATGLTAVEVDESGFGSYVADNYDALLDHPVEMGTFSEASFNVGDVPHRMIYTGAHQGALQRIANDVEKICQAQIELFQDQAPFDHYLFMTMVTGNGYGGLEHRNSTALMTSRKSLITSDDGPITDDYRDFLGLCSHEYFHNWNVKRIKPQEFVPYQLDQEQYTRQLWAYEGITSYYDELMLCRAGVIDSQDYLNMLSVTLSRVSRGVGRLKQTAAESSFNAWSKFYKQDENAPNGIVSYYTKGAEIALCLDLMLRKHSQHQVSLDDVMRLLWQRHGKTGVGTSDSTVQQYAIELLQPYCPEAQALLAVFFHIAIDSTDPLPTQELLQWAGVEYQLRPSYGPTDKGGPAPTKQLGNHLGARIADADGGAKLTVLFEGEPAEQAGLAAGDVVIAIGGTRVTAASCQQVLNEFATGTTVTIHAFRHDQLFSAELNVETATPSLVALTVADQTKLQQWLSSEA</sequence>
<dbReference type="SMART" id="SM00228">
    <property type="entry name" value="PDZ"/>
    <property type="match status" value="1"/>
</dbReference>
<dbReference type="InterPro" id="IPR040756">
    <property type="entry name" value="Peptidase_M61_N"/>
</dbReference>
<dbReference type="InterPro" id="IPR027268">
    <property type="entry name" value="Peptidase_M4/M1_CTD_sf"/>
</dbReference>